<dbReference type="NCBIfam" id="TIGR00237">
    <property type="entry name" value="xseA"/>
    <property type="match status" value="1"/>
</dbReference>
<dbReference type="EC" id="3.1.11.6" evidence="5"/>
<dbReference type="EMBL" id="JXQK01000080">
    <property type="protein sequence ID" value="KIP60579.1"/>
    <property type="molecule type" value="Genomic_DNA"/>
</dbReference>
<evidence type="ECO:0000259" key="6">
    <source>
        <dbReference type="Pfam" id="PF02601"/>
    </source>
</evidence>
<sequence>MHYTLFELNNLVRQTIEQTLSEEYWVEAELSEARQVNGHCYMELVEKDDLHNTPVAKASAKCWRGTWSRILPKFMTVTGAQPRAGMKVLMKVYPQFHEAYGFSWIVTDIDPTYTLGDMARRRQEIVRRLKEEGVFDLNKQLPLPLFAQRIAVVSSQTAAGLGDFCHQLTHNGYGFAFTIELFTATMQGEGVEQSVVAALNDIYGRADQFDCVVIIRGGGATSDLSGFDSLMLAENIANFPLPVITGIGHDRDETVADMVAHTRVKTPTAAAALLIDNLKAVADRIDTAARRIHDNTRLLMQRETQRLDRITHLIPTYLSLVTTRQTSRLDTLSSRLAAAATTAVERQSVRLQMAEGRIRPAVDRRMTAERHRMEMMSQRLAALDPQLLLSRGYSITTHNGKAVTDSCQLSPGDVVETRLAKGRVEAKTVAVYKG</sequence>
<evidence type="ECO:0000313" key="9">
    <source>
        <dbReference type="Proteomes" id="UP000032046"/>
    </source>
</evidence>
<gene>
    <name evidence="8" type="ORF">ST44_11195</name>
</gene>
<dbReference type="InterPro" id="IPR025824">
    <property type="entry name" value="OB-fold_nuc-bd_dom"/>
</dbReference>
<dbReference type="GO" id="GO:0008855">
    <property type="term" value="F:exodeoxyribonuclease VII activity"/>
    <property type="evidence" value="ECO:0007669"/>
    <property type="project" value="UniProtKB-UniRule"/>
</dbReference>
<evidence type="ECO:0000256" key="2">
    <source>
        <dbReference type="ARBA" id="ARBA00022722"/>
    </source>
</evidence>
<dbReference type="Pfam" id="PF13742">
    <property type="entry name" value="tRNA_anti_2"/>
    <property type="match status" value="1"/>
</dbReference>
<feature type="domain" description="Exonuclease VII large subunit C-terminal" evidence="6">
    <location>
        <begin position="134"/>
        <end position="427"/>
    </location>
</feature>
<dbReference type="GO" id="GO:0009318">
    <property type="term" value="C:exodeoxyribonuclease VII complex"/>
    <property type="evidence" value="ECO:0007669"/>
    <property type="project" value="UniProtKB-UniRule"/>
</dbReference>
<evidence type="ECO:0000313" key="8">
    <source>
        <dbReference type="EMBL" id="KIP60579.1"/>
    </source>
</evidence>
<dbReference type="CDD" id="cd04489">
    <property type="entry name" value="ExoVII_LU_OBF"/>
    <property type="match status" value="1"/>
</dbReference>
<dbReference type="GO" id="GO:0006308">
    <property type="term" value="P:DNA catabolic process"/>
    <property type="evidence" value="ECO:0007669"/>
    <property type="project" value="UniProtKB-UniRule"/>
</dbReference>
<dbReference type="PANTHER" id="PTHR30008">
    <property type="entry name" value="EXODEOXYRIBONUCLEASE 7 LARGE SUBUNIT"/>
    <property type="match status" value="1"/>
</dbReference>
<keyword evidence="1" id="KW-0963">Cytoplasm</keyword>
<dbReference type="Pfam" id="PF02601">
    <property type="entry name" value="Exonuc_VII_L"/>
    <property type="match status" value="1"/>
</dbReference>
<dbReference type="GO" id="GO:0003676">
    <property type="term" value="F:nucleic acid binding"/>
    <property type="evidence" value="ECO:0007669"/>
    <property type="project" value="InterPro"/>
</dbReference>
<dbReference type="STRING" id="1602171.ST44_11195"/>
<dbReference type="InterPro" id="IPR003753">
    <property type="entry name" value="Exonuc_VII_L"/>
</dbReference>
<dbReference type="GO" id="GO:0005737">
    <property type="term" value="C:cytoplasm"/>
    <property type="evidence" value="ECO:0007669"/>
    <property type="project" value="UniProtKB-SubCell"/>
</dbReference>
<feature type="domain" description="OB-fold nucleic acid binding" evidence="7">
    <location>
        <begin position="3"/>
        <end position="110"/>
    </location>
</feature>
<comment type="caution">
    <text evidence="8">The sequence shown here is derived from an EMBL/GenBank/DDBJ whole genome shotgun (WGS) entry which is preliminary data.</text>
</comment>
<name>A0A0D0ITY5_9BACT</name>
<evidence type="ECO:0000256" key="4">
    <source>
        <dbReference type="ARBA" id="ARBA00022839"/>
    </source>
</evidence>
<evidence type="ECO:0000259" key="7">
    <source>
        <dbReference type="Pfam" id="PF13742"/>
    </source>
</evidence>
<dbReference type="PANTHER" id="PTHR30008:SF0">
    <property type="entry name" value="EXODEOXYRIBONUCLEASE 7 LARGE SUBUNIT"/>
    <property type="match status" value="1"/>
</dbReference>
<evidence type="ECO:0000256" key="3">
    <source>
        <dbReference type="ARBA" id="ARBA00022801"/>
    </source>
</evidence>
<keyword evidence="3 5" id="KW-0378">Hydrolase</keyword>
<protein>
    <recommendedName>
        <fullName evidence="5">Exodeoxyribonuclease 7 large subunit</fullName>
        <ecNumber evidence="5">3.1.11.6</ecNumber>
    </recommendedName>
</protein>
<keyword evidence="4 5" id="KW-0269">Exonuclease</keyword>
<comment type="subcellular location">
    <subcellularLocation>
        <location evidence="5">Cytoplasm</location>
    </subcellularLocation>
</comment>
<comment type="catalytic activity">
    <reaction evidence="5">
        <text>Exonucleolytic cleavage in either 5'- to 3'- or 3'- to 5'-direction to yield nucleoside 5'-phosphates.</text>
        <dbReference type="EC" id="3.1.11.6"/>
    </reaction>
</comment>
<dbReference type="Proteomes" id="UP000032046">
    <property type="component" value="Unassembled WGS sequence"/>
</dbReference>
<organism evidence="8 9">
    <name type="scientific">Prevotella pectinovora</name>
    <dbReference type="NCBI Taxonomy" id="1602169"/>
    <lineage>
        <taxon>Bacteria</taxon>
        <taxon>Pseudomonadati</taxon>
        <taxon>Bacteroidota</taxon>
        <taxon>Bacteroidia</taxon>
        <taxon>Bacteroidales</taxon>
        <taxon>Prevotellaceae</taxon>
        <taxon>Prevotella</taxon>
    </lineage>
</organism>
<comment type="similarity">
    <text evidence="5">Belongs to the XseA family.</text>
</comment>
<reference evidence="8 9" key="1">
    <citation type="submission" date="2015-01" db="EMBL/GenBank/DDBJ databases">
        <title>Comparative genomics of non-oral Prevotella species.</title>
        <authorList>
            <person name="Accetto T."/>
            <person name="Nograsek B."/>
            <person name="Avgustin G."/>
        </authorList>
    </citation>
    <scope>NUCLEOTIDE SEQUENCE [LARGE SCALE GENOMIC DNA]</scope>
    <source>
        <strain evidence="8 9">P5-119</strain>
    </source>
</reference>
<dbReference type="AlphaFoldDB" id="A0A0D0ITY5"/>
<proteinExistence type="inferred from homology"/>
<accession>A0A0D0ITY5</accession>
<evidence type="ECO:0000256" key="1">
    <source>
        <dbReference type="ARBA" id="ARBA00022490"/>
    </source>
</evidence>
<dbReference type="InterPro" id="IPR020579">
    <property type="entry name" value="Exonuc_VII_lsu_C"/>
</dbReference>
<evidence type="ECO:0000256" key="5">
    <source>
        <dbReference type="RuleBase" id="RU004355"/>
    </source>
</evidence>
<keyword evidence="9" id="KW-1185">Reference proteome</keyword>
<keyword evidence="2 5" id="KW-0540">Nuclease</keyword>